<feature type="signal peptide" evidence="1">
    <location>
        <begin position="1"/>
        <end position="31"/>
    </location>
</feature>
<gene>
    <name evidence="2" type="ORF">KME25_15260</name>
</gene>
<organism evidence="2 3">
    <name type="scientific">Symplocastrum torsivum CPER-KK1</name>
    <dbReference type="NCBI Taxonomy" id="450513"/>
    <lineage>
        <taxon>Bacteria</taxon>
        <taxon>Bacillati</taxon>
        <taxon>Cyanobacteriota</taxon>
        <taxon>Cyanophyceae</taxon>
        <taxon>Oscillatoriophycideae</taxon>
        <taxon>Oscillatoriales</taxon>
        <taxon>Microcoleaceae</taxon>
        <taxon>Symplocastrum</taxon>
    </lineage>
</organism>
<dbReference type="AlphaFoldDB" id="A0A951PMB2"/>
<protein>
    <submittedName>
        <fullName evidence="2">DUF2808 domain-containing protein</fullName>
    </submittedName>
</protein>
<evidence type="ECO:0000313" key="2">
    <source>
        <dbReference type="EMBL" id="MBW4545786.1"/>
    </source>
</evidence>
<evidence type="ECO:0000256" key="1">
    <source>
        <dbReference type="SAM" id="SignalP"/>
    </source>
</evidence>
<comment type="caution">
    <text evidence="2">The sequence shown here is derived from an EMBL/GenBank/DDBJ whole genome shotgun (WGS) entry which is preliminary data.</text>
</comment>
<reference evidence="2" key="1">
    <citation type="submission" date="2021-05" db="EMBL/GenBank/DDBJ databases">
        <authorList>
            <person name="Pietrasiak N."/>
            <person name="Ward R."/>
            <person name="Stajich J.E."/>
            <person name="Kurbessoian T."/>
        </authorList>
    </citation>
    <scope>NUCLEOTIDE SEQUENCE</scope>
    <source>
        <strain evidence="2">CPER-KK1</strain>
    </source>
</reference>
<accession>A0A951PMB2</accession>
<dbReference type="Proteomes" id="UP000753908">
    <property type="component" value="Unassembled WGS sequence"/>
</dbReference>
<proteinExistence type="predicted"/>
<dbReference type="InterPro" id="IPR021256">
    <property type="entry name" value="DUF2808"/>
</dbReference>
<dbReference type="EMBL" id="JAHHIF010000018">
    <property type="protein sequence ID" value="MBW4545786.1"/>
    <property type="molecule type" value="Genomic_DNA"/>
</dbReference>
<dbReference type="Pfam" id="PF10989">
    <property type="entry name" value="DUF2808"/>
    <property type="match status" value="1"/>
</dbReference>
<evidence type="ECO:0000313" key="3">
    <source>
        <dbReference type="Proteomes" id="UP000753908"/>
    </source>
</evidence>
<sequence length="179" mass="20125">MFSTKSSIRRLFSALAVTGCLLTGVAATSWAQTNSGLTLFSGVQRENQLNYYLDFGGRPDQFDRYRLRIPAKKMELGVSQFAISYPDYYNGKFDLNKIEVRVKGDAVPLSNVEWDQENHVVQIELEEPISAGNKVELVFSNVKNPRFGGIYYFNCQILTPGDVPLPRYLGTWILSIGQG</sequence>
<feature type="chain" id="PRO_5037279520" evidence="1">
    <location>
        <begin position="32"/>
        <end position="179"/>
    </location>
</feature>
<keyword evidence="1" id="KW-0732">Signal</keyword>
<reference evidence="2" key="2">
    <citation type="journal article" date="2022" name="Microbiol. Resour. Announc.">
        <title>Metagenome Sequencing to Explore Phylogenomics of Terrestrial Cyanobacteria.</title>
        <authorList>
            <person name="Ward R.D."/>
            <person name="Stajich J.E."/>
            <person name="Johansen J.R."/>
            <person name="Huntemann M."/>
            <person name="Clum A."/>
            <person name="Foster B."/>
            <person name="Foster B."/>
            <person name="Roux S."/>
            <person name="Palaniappan K."/>
            <person name="Varghese N."/>
            <person name="Mukherjee S."/>
            <person name="Reddy T.B.K."/>
            <person name="Daum C."/>
            <person name="Copeland A."/>
            <person name="Chen I.A."/>
            <person name="Ivanova N.N."/>
            <person name="Kyrpides N.C."/>
            <person name="Shapiro N."/>
            <person name="Eloe-Fadrosh E.A."/>
            <person name="Pietrasiak N."/>
        </authorList>
    </citation>
    <scope>NUCLEOTIDE SEQUENCE</scope>
    <source>
        <strain evidence="2">CPER-KK1</strain>
    </source>
</reference>
<name>A0A951PMB2_9CYAN</name>